<dbReference type="SUPFAM" id="SSF50800">
    <property type="entry name" value="PK beta-barrel domain-like"/>
    <property type="match status" value="1"/>
</dbReference>
<proteinExistence type="predicted"/>
<dbReference type="PROSITE" id="PS51340">
    <property type="entry name" value="MOSC"/>
    <property type="match status" value="1"/>
</dbReference>
<accession>A0ABW8ICD1</accession>
<protein>
    <submittedName>
        <fullName evidence="2">MOSC domain-containing protein</fullName>
    </submittedName>
</protein>
<dbReference type="InterPro" id="IPR011037">
    <property type="entry name" value="Pyrv_Knase-like_insert_dom_sf"/>
</dbReference>
<dbReference type="PANTHER" id="PTHR30212:SF2">
    <property type="entry name" value="PROTEIN YIIM"/>
    <property type="match status" value="1"/>
</dbReference>
<sequence length="226" mass="25868">MCVQVDSSKIIELRNFSIGLPQLMKYGNDKEIHTGICKQTTEEAFLKKDGFLGDGAADLRYHGGSDRAVCVYPYEHYLLWEKEFEKPLPSSNFGENLTVTNMLEKDVHIGDIFRLGEAVIQITQGRVPCSTITKRTNNPFLLKRMVQTGFTGYLCRVLEEGMVRKDSQITLLELHPKQVSILYGNEIYFHKQKDIEGIKKVLSVEELANEWKELLESRLNKLITPI</sequence>
<dbReference type="PANTHER" id="PTHR30212">
    <property type="entry name" value="PROTEIN YIIM"/>
    <property type="match status" value="1"/>
</dbReference>
<evidence type="ECO:0000259" key="1">
    <source>
        <dbReference type="PROSITE" id="PS51340"/>
    </source>
</evidence>
<keyword evidence="3" id="KW-1185">Reference proteome</keyword>
<dbReference type="InterPro" id="IPR005302">
    <property type="entry name" value="MoCF_Sase_C"/>
</dbReference>
<comment type="caution">
    <text evidence="2">The sequence shown here is derived from an EMBL/GenBank/DDBJ whole genome shotgun (WGS) entry which is preliminary data.</text>
</comment>
<feature type="domain" description="MOSC" evidence="1">
    <location>
        <begin position="38"/>
        <end position="172"/>
    </location>
</feature>
<dbReference type="InterPro" id="IPR052353">
    <property type="entry name" value="Benzoxazolinone_Detox_Enz"/>
</dbReference>
<dbReference type="Pfam" id="PF03475">
    <property type="entry name" value="YiiM_3-alpha"/>
    <property type="match status" value="1"/>
</dbReference>
<dbReference type="Gene3D" id="2.40.33.20">
    <property type="entry name" value="PK beta-barrel domain-like"/>
    <property type="match status" value="1"/>
</dbReference>
<dbReference type="Proteomes" id="UP001619911">
    <property type="component" value="Unassembled WGS sequence"/>
</dbReference>
<evidence type="ECO:0000313" key="2">
    <source>
        <dbReference type="EMBL" id="MFK2826808.1"/>
    </source>
</evidence>
<dbReference type="Pfam" id="PF03473">
    <property type="entry name" value="MOSC"/>
    <property type="match status" value="1"/>
</dbReference>
<reference evidence="2 3" key="1">
    <citation type="submission" date="2023-07" db="EMBL/GenBank/DDBJ databases">
        <title>Bacillus lucianemedeirus sp. nov, a new species isolated from an immunobiological production facility.</title>
        <authorList>
            <person name="Costa L.V."/>
            <person name="Miranda R.V.S.L."/>
            <person name="Brandao M.L.L."/>
            <person name="Reis C.M.F."/>
            <person name="Frazao A.M."/>
            <person name="Cruz F.V."/>
            <person name="Baio P.V.P."/>
            <person name="Veras J.F.C."/>
            <person name="Ramos J.N."/>
            <person name="Vieira V."/>
        </authorList>
    </citation>
    <scope>NUCLEOTIDE SEQUENCE [LARGE SCALE GENOMIC DNA]</scope>
    <source>
        <strain evidence="2 3">B190/17</strain>
    </source>
</reference>
<dbReference type="InterPro" id="IPR005163">
    <property type="entry name" value="Tri_helical_YiiM-like"/>
</dbReference>
<evidence type="ECO:0000313" key="3">
    <source>
        <dbReference type="Proteomes" id="UP001619911"/>
    </source>
</evidence>
<organism evidence="2 3">
    <name type="scientific">Bacillus lumedeiriae</name>
    <dbReference type="NCBI Taxonomy" id="3058829"/>
    <lineage>
        <taxon>Bacteria</taxon>
        <taxon>Bacillati</taxon>
        <taxon>Bacillota</taxon>
        <taxon>Bacilli</taxon>
        <taxon>Bacillales</taxon>
        <taxon>Bacillaceae</taxon>
        <taxon>Bacillus</taxon>
    </lineage>
</organism>
<gene>
    <name evidence="2" type="ORF">QYG89_14220</name>
</gene>
<dbReference type="EMBL" id="JAUIYO010000015">
    <property type="protein sequence ID" value="MFK2826808.1"/>
    <property type="molecule type" value="Genomic_DNA"/>
</dbReference>
<name>A0ABW8ICD1_9BACI</name>